<evidence type="ECO:0000256" key="3">
    <source>
        <dbReference type="SAM" id="Phobius"/>
    </source>
</evidence>
<organism evidence="4">
    <name type="scientific">uncultured Caudovirales phage</name>
    <dbReference type="NCBI Taxonomy" id="2100421"/>
    <lineage>
        <taxon>Viruses</taxon>
        <taxon>Duplodnaviria</taxon>
        <taxon>Heunggongvirae</taxon>
        <taxon>Uroviricota</taxon>
        <taxon>Caudoviricetes</taxon>
        <taxon>Peduoviridae</taxon>
        <taxon>Maltschvirus</taxon>
        <taxon>Maltschvirus maltsch</taxon>
    </lineage>
</organism>
<dbReference type="Pfam" id="PF14235">
    <property type="entry name" value="DUF4337"/>
    <property type="match status" value="1"/>
</dbReference>
<keyword evidence="3" id="KW-0472">Membrane</keyword>
<sequence>MSALKNHNKVNNNNKEAKMALIDTVLNMVNKKAKDPDAPKPATGSRSEREAKIKDKAGMVINVFALLLAVNAWYGGSLSSTVLNNTIKANSVWEFYQAKSMKQTLAEYAREDAEARGNTKRVAELTAKIDRYENEPIDGKKDLMTKAKALEAERDLAKKKSPWIGYASTAYQMAIVLLSASILAVSMPLFWGSFVVAGVGVVLSSQGVLQWMSL</sequence>
<reference evidence="4" key="1">
    <citation type="submission" date="2020-04" db="EMBL/GenBank/DDBJ databases">
        <authorList>
            <person name="Chiriac C."/>
            <person name="Salcher M."/>
            <person name="Ghai R."/>
            <person name="Kavagutti S V."/>
        </authorList>
    </citation>
    <scope>NUCLEOTIDE SEQUENCE</scope>
</reference>
<keyword evidence="3" id="KW-0812">Transmembrane</keyword>
<accession>A0A6J5L4I1</accession>
<proteinExistence type="predicted"/>
<evidence type="ECO:0000256" key="2">
    <source>
        <dbReference type="SAM" id="MobiDB-lite"/>
    </source>
</evidence>
<feature type="coiled-coil region" evidence="1">
    <location>
        <begin position="115"/>
        <end position="160"/>
    </location>
</feature>
<dbReference type="InterPro" id="IPR025570">
    <property type="entry name" value="DUF4337"/>
</dbReference>
<gene>
    <name evidence="4" type="ORF">UFOVP112_442</name>
</gene>
<name>A0A6J5L4I1_9CAUD</name>
<feature type="region of interest" description="Disordered" evidence="2">
    <location>
        <begin position="31"/>
        <end position="50"/>
    </location>
</feature>
<dbReference type="EMBL" id="LR796233">
    <property type="protein sequence ID" value="CAB4129344.1"/>
    <property type="molecule type" value="Genomic_DNA"/>
</dbReference>
<feature type="transmembrane region" description="Helical" evidence="3">
    <location>
        <begin position="189"/>
        <end position="209"/>
    </location>
</feature>
<protein>
    <recommendedName>
        <fullName evidence="5">DUF4337 domain-containing protein</fullName>
    </recommendedName>
</protein>
<keyword evidence="1" id="KW-0175">Coiled coil</keyword>
<evidence type="ECO:0008006" key="5">
    <source>
        <dbReference type="Google" id="ProtNLM"/>
    </source>
</evidence>
<feature type="transmembrane region" description="Helical" evidence="3">
    <location>
        <begin position="163"/>
        <end position="183"/>
    </location>
</feature>
<evidence type="ECO:0000313" key="4">
    <source>
        <dbReference type="EMBL" id="CAB4129344.1"/>
    </source>
</evidence>
<evidence type="ECO:0000256" key="1">
    <source>
        <dbReference type="SAM" id="Coils"/>
    </source>
</evidence>
<keyword evidence="3" id="KW-1133">Transmembrane helix</keyword>